<dbReference type="InterPro" id="IPR036259">
    <property type="entry name" value="MFS_trans_sf"/>
</dbReference>
<dbReference type="STRING" id="672.VV93_v1c31930"/>
<evidence type="ECO:0008006" key="9">
    <source>
        <dbReference type="Google" id="ProtNLM"/>
    </source>
</evidence>
<reference evidence="7 8" key="1">
    <citation type="journal article" date="2003" name="Genome Res.">
        <title>Comparative genome analysis of Vibrio vulnificus, a marine pathogen.</title>
        <authorList>
            <person name="Chen C.Y."/>
            <person name="Wu K.M."/>
            <person name="Chang Y.C."/>
            <person name="Chang C.H."/>
            <person name="Tsai H.C."/>
            <person name="Liao T.L."/>
            <person name="Liu Y.M."/>
            <person name="Chen H.J."/>
            <person name="Shen A.B."/>
            <person name="Li J.C."/>
            <person name="Su T.L."/>
            <person name="Shao C.P."/>
            <person name="Lee C.T."/>
            <person name="Hor L.I."/>
            <person name="Tsai S.F."/>
        </authorList>
    </citation>
    <scope>NUCLEOTIDE SEQUENCE [LARGE SCALE GENOMIC DNA]</scope>
    <source>
        <strain evidence="7 8">YJ016</strain>
    </source>
</reference>
<dbReference type="Proteomes" id="UP000002675">
    <property type="component" value="Chromosome II"/>
</dbReference>
<dbReference type="PANTHER" id="PTHR23513:SF6">
    <property type="entry name" value="MAJOR FACILITATOR SUPERFAMILY ASSOCIATED DOMAIN-CONTAINING PROTEIN"/>
    <property type="match status" value="1"/>
</dbReference>
<sequence length="438" mass="49194">MPVSHKGEILIFNFYFSSSFRLDNKRTHLGRKDTHMNTLADTQISIWRHRPFMILFSSAFFVAFSAQLYNLALPLLVYELTQSSEMMGWMRAVEFLPNLLLALFIGVWVDRVNKKRWSQAMLLGQFAVVLASYAAVEWLDQPLWVLFPAAFLMMACNYGYHNARIAMMKNTLSHGIQNTATARMSSLNSFMETVGPVLSGALMLLSALHHIFLAVGLLLMLAYWQLQRLEITSTPPRHHDSVWASLKQGWQVLRAERNMWTITLAVMLINTTGAVFWIQALYFAKSELNLNSVEVSYLVAASGVGGLIGSFSADRGRRKIGLGPLLILSIALEAVGFLIPLITPSVVTLTIAFCWISAIGLYSSICIWSYRQEAFEEQHLGRVAGITGSLFKLLMPFGLAGSGYLVTHIGLANLFILCFCLQLITAFALWRSRVRHIR</sequence>
<dbReference type="CDD" id="cd06173">
    <property type="entry name" value="MFS_MefA_like"/>
    <property type="match status" value="1"/>
</dbReference>
<name>Q7MFW2_VIBVY</name>
<keyword evidence="2" id="KW-1003">Cell membrane</keyword>
<dbReference type="eggNOG" id="COG2211">
    <property type="taxonomic scope" value="Bacteria"/>
</dbReference>
<dbReference type="InterPro" id="IPR011701">
    <property type="entry name" value="MFS"/>
</dbReference>
<evidence type="ECO:0000256" key="5">
    <source>
        <dbReference type="ARBA" id="ARBA00023136"/>
    </source>
</evidence>
<feature type="transmembrane region" description="Helical" evidence="6">
    <location>
        <begin position="405"/>
        <end position="430"/>
    </location>
</feature>
<evidence type="ECO:0000256" key="6">
    <source>
        <dbReference type="SAM" id="Phobius"/>
    </source>
</evidence>
<dbReference type="AlphaFoldDB" id="Q7MFW2"/>
<keyword evidence="4 6" id="KW-1133">Transmembrane helix</keyword>
<dbReference type="KEGG" id="vvy:VVA0208"/>
<feature type="transmembrane region" description="Helical" evidence="6">
    <location>
        <begin position="349"/>
        <end position="368"/>
    </location>
</feature>
<feature type="transmembrane region" description="Helical" evidence="6">
    <location>
        <begin position="295"/>
        <end position="313"/>
    </location>
</feature>
<keyword evidence="5 6" id="KW-0472">Membrane</keyword>
<feature type="transmembrane region" description="Helical" evidence="6">
    <location>
        <begin position="120"/>
        <end position="136"/>
    </location>
</feature>
<evidence type="ECO:0000256" key="4">
    <source>
        <dbReference type="ARBA" id="ARBA00022989"/>
    </source>
</evidence>
<dbReference type="PANTHER" id="PTHR23513">
    <property type="entry name" value="INTEGRAL MEMBRANE EFFLUX PROTEIN-RELATED"/>
    <property type="match status" value="1"/>
</dbReference>
<evidence type="ECO:0000256" key="1">
    <source>
        <dbReference type="ARBA" id="ARBA00004651"/>
    </source>
</evidence>
<organism evidence="7 8">
    <name type="scientific">Vibrio vulnificus (strain YJ016)</name>
    <dbReference type="NCBI Taxonomy" id="196600"/>
    <lineage>
        <taxon>Bacteria</taxon>
        <taxon>Pseudomonadati</taxon>
        <taxon>Pseudomonadota</taxon>
        <taxon>Gammaproteobacteria</taxon>
        <taxon>Vibrionales</taxon>
        <taxon>Vibrionaceae</taxon>
        <taxon>Vibrio</taxon>
    </lineage>
</organism>
<feature type="transmembrane region" description="Helical" evidence="6">
    <location>
        <begin position="260"/>
        <end position="283"/>
    </location>
</feature>
<proteinExistence type="predicted"/>
<evidence type="ECO:0000313" key="8">
    <source>
        <dbReference type="Proteomes" id="UP000002675"/>
    </source>
</evidence>
<protein>
    <recommendedName>
        <fullName evidence="9">MFS transporter</fullName>
    </recommendedName>
</protein>
<evidence type="ECO:0000313" key="7">
    <source>
        <dbReference type="EMBL" id="BAC96233.1"/>
    </source>
</evidence>
<accession>Q7MFW2</accession>
<gene>
    <name evidence="7" type="ordered locus">VVA0208</name>
</gene>
<dbReference type="RefSeq" id="WP_011151629.1">
    <property type="nucleotide sequence ID" value="NC_005140.1"/>
</dbReference>
<dbReference type="Pfam" id="PF07690">
    <property type="entry name" value="MFS_1"/>
    <property type="match status" value="1"/>
</dbReference>
<dbReference type="HOGENOM" id="CLU_034180_13_1_6"/>
<evidence type="ECO:0000256" key="2">
    <source>
        <dbReference type="ARBA" id="ARBA00022475"/>
    </source>
</evidence>
<dbReference type="GO" id="GO:0005886">
    <property type="term" value="C:plasma membrane"/>
    <property type="evidence" value="ECO:0007669"/>
    <property type="project" value="UniProtKB-SubCell"/>
</dbReference>
<dbReference type="SUPFAM" id="SSF103473">
    <property type="entry name" value="MFS general substrate transporter"/>
    <property type="match status" value="1"/>
</dbReference>
<dbReference type="GO" id="GO:0022857">
    <property type="term" value="F:transmembrane transporter activity"/>
    <property type="evidence" value="ECO:0007669"/>
    <property type="project" value="InterPro"/>
</dbReference>
<keyword evidence="3 6" id="KW-0812">Transmembrane</keyword>
<feature type="transmembrane region" description="Helical" evidence="6">
    <location>
        <begin position="52"/>
        <end position="69"/>
    </location>
</feature>
<comment type="subcellular location">
    <subcellularLocation>
        <location evidence="1">Cell membrane</location>
        <topology evidence="1">Multi-pass membrane protein</topology>
    </subcellularLocation>
</comment>
<dbReference type="Gene3D" id="1.20.1250.20">
    <property type="entry name" value="MFS general substrate transporter like domains"/>
    <property type="match status" value="1"/>
</dbReference>
<feature type="transmembrane region" description="Helical" evidence="6">
    <location>
        <begin position="325"/>
        <end position="343"/>
    </location>
</feature>
<feature type="transmembrane region" description="Helical" evidence="6">
    <location>
        <begin position="89"/>
        <end position="108"/>
    </location>
</feature>
<feature type="transmembrane region" description="Helical" evidence="6">
    <location>
        <begin position="380"/>
        <end position="399"/>
    </location>
</feature>
<dbReference type="EMBL" id="BA000038">
    <property type="protein sequence ID" value="BAC96233.1"/>
    <property type="molecule type" value="Genomic_DNA"/>
</dbReference>
<feature type="transmembrane region" description="Helical" evidence="6">
    <location>
        <begin position="197"/>
        <end position="224"/>
    </location>
</feature>
<evidence type="ECO:0000256" key="3">
    <source>
        <dbReference type="ARBA" id="ARBA00022692"/>
    </source>
</evidence>